<dbReference type="AlphaFoldDB" id="A0A5N5W9B4"/>
<accession>A0A5N5W9B4</accession>
<dbReference type="PANTHER" id="PTHR30466">
    <property type="entry name" value="FLAVIN REDUCTASE"/>
    <property type="match status" value="1"/>
</dbReference>
<dbReference type="PANTHER" id="PTHR30466:SF1">
    <property type="entry name" value="FMN REDUCTASE (NADH) RUTF"/>
    <property type="match status" value="1"/>
</dbReference>
<dbReference type="InterPro" id="IPR012349">
    <property type="entry name" value="Split_barrel_FMN-bd"/>
</dbReference>
<feature type="domain" description="Flavin reductase like" evidence="2">
    <location>
        <begin position="24"/>
        <end position="168"/>
    </location>
</feature>
<evidence type="ECO:0000313" key="4">
    <source>
        <dbReference type="Proteomes" id="UP000327000"/>
    </source>
</evidence>
<dbReference type="SMART" id="SM00903">
    <property type="entry name" value="Flavin_Reduct"/>
    <property type="match status" value="1"/>
</dbReference>
<dbReference type="GO" id="GO:0010181">
    <property type="term" value="F:FMN binding"/>
    <property type="evidence" value="ECO:0007669"/>
    <property type="project" value="InterPro"/>
</dbReference>
<comment type="caution">
    <text evidence="3">The sequence shown here is derived from an EMBL/GenBank/DDBJ whole genome shotgun (WGS) entry which is preliminary data.</text>
</comment>
<organism evidence="3 4">
    <name type="scientific">Streptomyces mobaraensis</name>
    <name type="common">Streptoverticillium mobaraense</name>
    <dbReference type="NCBI Taxonomy" id="35621"/>
    <lineage>
        <taxon>Bacteria</taxon>
        <taxon>Bacillati</taxon>
        <taxon>Actinomycetota</taxon>
        <taxon>Actinomycetes</taxon>
        <taxon>Kitasatosporales</taxon>
        <taxon>Streptomycetaceae</taxon>
        <taxon>Streptomyces</taxon>
    </lineage>
</organism>
<dbReference type="Pfam" id="PF01613">
    <property type="entry name" value="Flavin_Reduct"/>
    <property type="match status" value="1"/>
</dbReference>
<dbReference type="InterPro" id="IPR002563">
    <property type="entry name" value="Flavin_Rdtase-like_dom"/>
</dbReference>
<keyword evidence="1" id="KW-0560">Oxidoreductase</keyword>
<protein>
    <submittedName>
        <fullName evidence="3">Flavin reductase</fullName>
    </submittedName>
</protein>
<sequence length="182" mass="19279">MSPPENPAVPRTRPVDARMLRTVCGLFVTGVTVITSGRDGTAGGTTVNSFTSVSLDPPLVLFCLHKRSRLRPVVEESGAYVVNFLAGQQESLARSFAARDAGAMRSVTSHPSVTGVPVLSEALAFLSCELADTFDGGDHAIFLGRVVQLGVPRENQEPLVFFRGTLGALEEEAAGLHPIFDG</sequence>
<dbReference type="GO" id="GO:0042602">
    <property type="term" value="F:riboflavin reductase (NADPH) activity"/>
    <property type="evidence" value="ECO:0007669"/>
    <property type="project" value="TreeGrafter"/>
</dbReference>
<dbReference type="InterPro" id="IPR050268">
    <property type="entry name" value="NADH-dep_flavin_reductase"/>
</dbReference>
<evidence type="ECO:0000259" key="2">
    <source>
        <dbReference type="SMART" id="SM00903"/>
    </source>
</evidence>
<name>A0A5N5W9B4_STRMB</name>
<dbReference type="SUPFAM" id="SSF50475">
    <property type="entry name" value="FMN-binding split barrel"/>
    <property type="match status" value="1"/>
</dbReference>
<dbReference type="OrthoDB" id="9792858at2"/>
<proteinExistence type="predicted"/>
<dbReference type="RefSeq" id="WP_152263820.1">
    <property type="nucleotide sequence ID" value="NZ_JBFADJ010000012.1"/>
</dbReference>
<dbReference type="EMBL" id="VOKX01000027">
    <property type="protein sequence ID" value="KAB7845008.1"/>
    <property type="molecule type" value="Genomic_DNA"/>
</dbReference>
<keyword evidence="4" id="KW-1185">Reference proteome</keyword>
<evidence type="ECO:0000256" key="1">
    <source>
        <dbReference type="ARBA" id="ARBA00023002"/>
    </source>
</evidence>
<evidence type="ECO:0000313" key="3">
    <source>
        <dbReference type="EMBL" id="KAB7845008.1"/>
    </source>
</evidence>
<gene>
    <name evidence="3" type="ORF">FRZ00_14950</name>
</gene>
<reference evidence="3 4" key="1">
    <citation type="journal article" date="2019" name="Microb. Cell Fact.">
        <title>Exploring novel herbicidin analogues by transcriptional regulator overexpression and MS/MS molecular networking.</title>
        <authorList>
            <person name="Shi Y."/>
            <person name="Gu R."/>
            <person name="Li Y."/>
            <person name="Wang X."/>
            <person name="Ren W."/>
            <person name="Li X."/>
            <person name="Wang L."/>
            <person name="Xie Y."/>
            <person name="Hong B."/>
        </authorList>
    </citation>
    <scope>NUCLEOTIDE SEQUENCE [LARGE SCALE GENOMIC DNA]</scope>
    <source>
        <strain evidence="3 4">US-43</strain>
    </source>
</reference>
<dbReference type="Gene3D" id="2.30.110.10">
    <property type="entry name" value="Electron Transport, Fmn-binding Protein, Chain A"/>
    <property type="match status" value="1"/>
</dbReference>
<dbReference type="Proteomes" id="UP000327000">
    <property type="component" value="Unassembled WGS sequence"/>
</dbReference>